<feature type="domain" description="Ionotropic glutamate receptor L-glutamate and glycine-binding" evidence="17">
    <location>
        <begin position="547"/>
        <end position="611"/>
    </location>
</feature>
<feature type="transmembrane region" description="Helical" evidence="14">
    <location>
        <begin position="658"/>
        <end position="681"/>
    </location>
</feature>
<feature type="compositionally biased region" description="Basic and acidic residues" evidence="15">
    <location>
        <begin position="1204"/>
        <end position="1216"/>
    </location>
</feature>
<comment type="similarity">
    <text evidence="14">Belongs to the glutamate-gated ion channel (TC 1.A.10.1) family.</text>
</comment>
<protein>
    <recommendedName>
        <fullName evidence="14">Glutamate receptor</fullName>
    </recommendedName>
</protein>
<keyword evidence="9 14" id="KW-0675">Receptor</keyword>
<evidence type="ECO:0000256" key="11">
    <source>
        <dbReference type="ARBA" id="ARBA00023257"/>
    </source>
</evidence>
<keyword evidence="10" id="KW-0325">Glycoprotein</keyword>
<dbReference type="InterPro" id="IPR028082">
    <property type="entry name" value="Peripla_BP_I"/>
</dbReference>
<dbReference type="Gene3D" id="3.40.50.2300">
    <property type="match status" value="1"/>
</dbReference>
<sequence length="1376" mass="153160">MEYLYLLGRWMCNYFIPRRIRPSPFFTGRFLSLLVFLHGFVFHPDPCLSHPQPCHILARIGHTVRLGALLPTGQPARVQNALNRALTSLKHRAGEGNPPLLPYNLTLEVVSRAPSGGDPVSLSRCVCQELVVRGVTGVLAFPRSPEELIHIDFLSSFLEIPFISLLEDLEPLRVKNRFHLQMSVRVPPSRLANLLLSVLQGVEGETEERGEGLLKHLETQKGTSWSLLDLINLTHIGGEERREERGKEERREERGKEERREERGEEERGAERGEETSDETREDKREAEVLSLLSRRLLRSASPLSSVVILGSDPECLSSVLRCAQRLAPSLPALQWIMGNPLSPDSLLSLGGPLGLLAYGEVGRKPITFYIRDALRLIGQAVTSASEVRPDLALIQNLVNCYDKPNKEEVPSSGQYLARFLSNTSFQGSTGAVRVAPALSQVLSSQLYHVWSLKRGPLGQPSWVTVAHWTTGRLQLDEGVPGGRWRPGLQMAGQRLRVVTLVEHPFVFTREVDEDGLCPAGQLCLDPRTNRSYLLDSLFCHLHQTNTTATTTDHNPTEDLRKCCYGYVIDLLEKLSEDLKFTFDLYIVGDGKYGAMSSTGRWTGLVGDLLSGTADMAVTSFSINSARSRVIDFTSPFYSTSLGILVRSQDTSAPIGAFMWPLHWSMWVGIFVTLHLTALFLTVYEWNSPFGMTPHGRNRLRVFSYSSALNLCYAILFGRTVATKTPKCWTSRFLMNLWAIFCLLVLSSYTANLAAVMVGEKTFEQVSGIHDEKLHHPSRGFRFGTVRESSAEDYMRKSFSAMHDYMRRYNQPTTPDGVDMLKTDPPLLDAFIMDKALLDYEVSIDAECKLATVGKPFAIEGYGIGVAQGSPLTANVSEFISRYKSEGFMDILHEKWYKVVPCGKRVFTNTENLSMGIDHFSGLFVMLCVGVVGAIFTLAAEHTFYHLALPRLRRSHTLTYWLHTSQKIHRALNTPYEDVGKELIGLDHNPSPCVSDSCSLHRHRQPRSPPPLSSPLPAPTPPQPSSLARDIKENKRVHFDLESLHSYRLHTHTASFWGRPGMVGRHGLGGCLGGLAPPQVSLHANGGPASALASSGLALPPLGNPGSQAFLWEGELQEVQGRIETFTAQLRDAVARRAEIQTCLENHKMNQSTATAVKLEKDKVAQSQSLERARTNAEKDRTKEEKEGINQEKGMSGRSNHCSSLDRNRDRDRTSRDSSTVRQTARQDTDRDRLLHQSETERDRDDQSKSLDGNGSSQSHASNILQTGRNSQSEALNILQRRREIQSKTSASLDRGTTNQSGAVNTLQGERTVQSRNSTSLERGRARQSGAVKDKERGRTVQTRTGASLDRLRASQSSGNLVRERPAPVDIQKSLC</sequence>
<evidence type="ECO:0000259" key="16">
    <source>
        <dbReference type="SMART" id="SM00079"/>
    </source>
</evidence>
<keyword evidence="12 14" id="KW-1071">Ligand-gated ion channel</keyword>
<dbReference type="InterPro" id="IPR001508">
    <property type="entry name" value="Iono_Glu_rcpt_met"/>
</dbReference>
<dbReference type="RefSeq" id="XP_045552665.1">
    <property type="nucleotide sequence ID" value="XM_045696709.1"/>
</dbReference>
<keyword evidence="2 14" id="KW-0813">Transport</keyword>
<evidence type="ECO:0000256" key="13">
    <source>
        <dbReference type="ARBA" id="ARBA00023303"/>
    </source>
</evidence>
<evidence type="ECO:0000259" key="17">
    <source>
        <dbReference type="SMART" id="SM00918"/>
    </source>
</evidence>
<dbReference type="SMART" id="SM00079">
    <property type="entry name" value="PBPe"/>
    <property type="match status" value="1"/>
</dbReference>
<dbReference type="Pfam" id="PF10613">
    <property type="entry name" value="Lig_chan-Glu_bd"/>
    <property type="match status" value="1"/>
</dbReference>
<dbReference type="SUPFAM" id="SSF53850">
    <property type="entry name" value="Periplasmic binding protein-like II"/>
    <property type="match status" value="1"/>
</dbReference>
<organism evidence="18 19">
    <name type="scientific">Salmo salar</name>
    <name type="common">Atlantic salmon</name>
    <dbReference type="NCBI Taxonomy" id="8030"/>
    <lineage>
        <taxon>Eukaryota</taxon>
        <taxon>Metazoa</taxon>
        <taxon>Chordata</taxon>
        <taxon>Craniata</taxon>
        <taxon>Vertebrata</taxon>
        <taxon>Euteleostomi</taxon>
        <taxon>Actinopterygii</taxon>
        <taxon>Neopterygii</taxon>
        <taxon>Teleostei</taxon>
        <taxon>Protacanthopterygii</taxon>
        <taxon>Salmoniformes</taxon>
        <taxon>Salmonidae</taxon>
        <taxon>Salmoninae</taxon>
        <taxon>Salmo</taxon>
    </lineage>
</organism>
<evidence type="ECO:0000256" key="14">
    <source>
        <dbReference type="RuleBase" id="RU367118"/>
    </source>
</evidence>
<dbReference type="InterPro" id="IPR001320">
    <property type="entry name" value="Iontro_rcpt_C"/>
</dbReference>
<dbReference type="Proteomes" id="UP001652741">
    <property type="component" value="Chromosome ssa16"/>
</dbReference>
<dbReference type="SMART" id="SM00918">
    <property type="entry name" value="Lig_chan-Glu_bd"/>
    <property type="match status" value="1"/>
</dbReference>
<evidence type="ECO:0000256" key="7">
    <source>
        <dbReference type="ARBA" id="ARBA00023065"/>
    </source>
</evidence>
<feature type="transmembrane region" description="Helical" evidence="14">
    <location>
        <begin position="733"/>
        <end position="758"/>
    </location>
</feature>
<evidence type="ECO:0000256" key="5">
    <source>
        <dbReference type="ARBA" id="ARBA00022989"/>
    </source>
</evidence>
<feature type="transmembrane region" description="Helical" evidence="14">
    <location>
        <begin position="702"/>
        <end position="721"/>
    </location>
</feature>
<dbReference type="InterPro" id="IPR015683">
    <property type="entry name" value="Ionotropic_Glu_rcpt"/>
</dbReference>
<gene>
    <name evidence="19" type="primary">LOC106595577</name>
</gene>
<evidence type="ECO:0000256" key="1">
    <source>
        <dbReference type="ARBA" id="ARBA00004651"/>
    </source>
</evidence>
<feature type="compositionally biased region" description="Polar residues" evidence="15">
    <location>
        <begin position="1288"/>
        <end position="1321"/>
    </location>
</feature>
<dbReference type="PRINTS" id="PR00177">
    <property type="entry name" value="NMDARECEPTOR"/>
</dbReference>
<keyword evidence="3 14" id="KW-1003">Cell membrane</keyword>
<keyword evidence="18" id="KW-1185">Reference proteome</keyword>
<dbReference type="SUPFAM" id="SSF53822">
    <property type="entry name" value="Periplasmic binding protein-like I"/>
    <property type="match status" value="1"/>
</dbReference>
<evidence type="ECO:0000256" key="9">
    <source>
        <dbReference type="ARBA" id="ARBA00023170"/>
    </source>
</evidence>
<comment type="function">
    <text evidence="14">Receptor for glutamate that functions as a ligand-gated ion channel in the central nervous system and plays an important role in excitatory synaptic transmission. L-glutamate acts as an excitatory neurotransmitter at many synapses in the central nervous system.</text>
</comment>
<feature type="region of interest" description="Disordered" evidence="15">
    <location>
        <begin position="1161"/>
        <end position="1270"/>
    </location>
</feature>
<evidence type="ECO:0000256" key="6">
    <source>
        <dbReference type="ARBA" id="ARBA00023018"/>
    </source>
</evidence>
<dbReference type="GeneID" id="106595577"/>
<feature type="compositionally biased region" description="Polar residues" evidence="15">
    <location>
        <begin position="1250"/>
        <end position="1270"/>
    </location>
</feature>
<reference evidence="19" key="1">
    <citation type="submission" date="2025-08" db="UniProtKB">
        <authorList>
            <consortium name="RefSeq"/>
        </authorList>
    </citation>
    <scope>IDENTIFICATION</scope>
</reference>
<evidence type="ECO:0000256" key="8">
    <source>
        <dbReference type="ARBA" id="ARBA00023136"/>
    </source>
</evidence>
<evidence type="ECO:0000313" key="19">
    <source>
        <dbReference type="RefSeq" id="XP_045552665.1"/>
    </source>
</evidence>
<accession>A0ABM3D1I6</accession>
<name>A0ABM3D1I6_SALSA</name>
<keyword evidence="7 14" id="KW-0406">Ion transport</keyword>
<evidence type="ECO:0000256" key="10">
    <source>
        <dbReference type="ARBA" id="ARBA00023180"/>
    </source>
</evidence>
<dbReference type="PANTHER" id="PTHR18966">
    <property type="entry name" value="IONOTROPIC GLUTAMATE RECEPTOR"/>
    <property type="match status" value="1"/>
</dbReference>
<keyword evidence="6 14" id="KW-0770">Synapse</keyword>
<evidence type="ECO:0000256" key="4">
    <source>
        <dbReference type="ARBA" id="ARBA00022692"/>
    </source>
</evidence>
<keyword evidence="4 14" id="KW-0812">Transmembrane</keyword>
<dbReference type="Pfam" id="PF00060">
    <property type="entry name" value="Lig_chan"/>
    <property type="match status" value="1"/>
</dbReference>
<evidence type="ECO:0000256" key="12">
    <source>
        <dbReference type="ARBA" id="ARBA00023286"/>
    </source>
</evidence>
<feature type="domain" description="Ionotropic glutamate receptor C-terminal" evidence="16">
    <location>
        <begin position="548"/>
        <end position="899"/>
    </location>
</feature>
<feature type="region of interest" description="Disordered" evidence="15">
    <location>
        <begin position="995"/>
        <end position="1027"/>
    </location>
</feature>
<evidence type="ECO:0000313" key="18">
    <source>
        <dbReference type="Proteomes" id="UP001652741"/>
    </source>
</evidence>
<evidence type="ECO:0000256" key="3">
    <source>
        <dbReference type="ARBA" id="ARBA00022475"/>
    </source>
</evidence>
<feature type="region of interest" description="Disordered" evidence="15">
    <location>
        <begin position="238"/>
        <end position="285"/>
    </location>
</feature>
<feature type="compositionally biased region" description="Pro residues" evidence="15">
    <location>
        <begin position="1007"/>
        <end position="1024"/>
    </location>
</feature>
<dbReference type="CDD" id="cd13720">
    <property type="entry name" value="PBP2_iGluR_NMDA_Nr3"/>
    <property type="match status" value="1"/>
</dbReference>
<dbReference type="InterPro" id="IPR019594">
    <property type="entry name" value="Glu/Gly-bd"/>
</dbReference>
<proteinExistence type="inferred from homology"/>
<dbReference type="Gene3D" id="3.40.190.10">
    <property type="entry name" value="Periplasmic binding protein-like II"/>
    <property type="match status" value="3"/>
</dbReference>
<keyword evidence="11 14" id="KW-0628">Postsynaptic cell membrane</keyword>
<feature type="transmembrane region" description="Helical" evidence="14">
    <location>
        <begin position="923"/>
        <end position="945"/>
    </location>
</feature>
<feature type="compositionally biased region" description="Basic and acidic residues" evidence="15">
    <location>
        <begin position="1225"/>
        <end position="1249"/>
    </location>
</feature>
<feature type="compositionally biased region" description="Basic and acidic residues" evidence="15">
    <location>
        <begin position="1171"/>
        <end position="1190"/>
    </location>
</feature>
<keyword evidence="8 14" id="KW-0472">Membrane</keyword>
<evidence type="ECO:0000256" key="2">
    <source>
        <dbReference type="ARBA" id="ARBA00022448"/>
    </source>
</evidence>
<keyword evidence="5 14" id="KW-1133">Transmembrane helix</keyword>
<evidence type="ECO:0000256" key="15">
    <source>
        <dbReference type="SAM" id="MobiDB-lite"/>
    </source>
</evidence>
<feature type="region of interest" description="Disordered" evidence="15">
    <location>
        <begin position="1288"/>
        <end position="1376"/>
    </location>
</feature>
<comment type="subcellular location">
    <subcellularLocation>
        <location evidence="1">Cell membrane</location>
        <topology evidence="1">Multi-pass membrane protein</topology>
    </subcellularLocation>
    <subcellularLocation>
        <location evidence="14">Postsynaptic cell membrane</location>
        <topology evidence="14">Multi-pass membrane protein</topology>
    </subcellularLocation>
</comment>
<keyword evidence="13 14" id="KW-0407">Ion channel</keyword>